<comment type="subcellular location">
    <subcellularLocation>
        <location evidence="1">Nucleus</location>
    </subcellularLocation>
</comment>
<evidence type="ECO:0000256" key="3">
    <source>
        <dbReference type="ARBA" id="ARBA00023242"/>
    </source>
</evidence>
<evidence type="ECO:0000259" key="5">
    <source>
        <dbReference type="PROSITE" id="PS51634"/>
    </source>
</evidence>
<comment type="similarity">
    <text evidence="2">Belongs to the lin-54 family.</text>
</comment>
<accession>A0A6P3YWQ4</accession>
<feature type="domain" description="CRC" evidence="5">
    <location>
        <begin position="476"/>
        <end position="602"/>
    </location>
</feature>
<gene>
    <name evidence="7" type="primary">LOC107405758</name>
</gene>
<dbReference type="Proteomes" id="UP001652623">
    <property type="component" value="Chromosome 1"/>
</dbReference>
<dbReference type="InterPro" id="IPR033467">
    <property type="entry name" value="Tesmin/TSO1-like_CXC"/>
</dbReference>
<dbReference type="PANTHER" id="PTHR46159:SF18">
    <property type="entry name" value="CRC DOMAIN-CONTAINING PROTEIN"/>
    <property type="match status" value="1"/>
</dbReference>
<dbReference type="InterPro" id="IPR044522">
    <property type="entry name" value="TSO1-like"/>
</dbReference>
<dbReference type="Pfam" id="PF03638">
    <property type="entry name" value="TCR"/>
    <property type="match status" value="2"/>
</dbReference>
<evidence type="ECO:0000256" key="4">
    <source>
        <dbReference type="SAM" id="MobiDB-lite"/>
    </source>
</evidence>
<feature type="region of interest" description="Disordered" evidence="4">
    <location>
        <begin position="752"/>
        <end position="813"/>
    </location>
</feature>
<name>A0A6P3YWQ4_ZIZJJ</name>
<organism evidence="6 7">
    <name type="scientific">Ziziphus jujuba</name>
    <name type="common">Chinese jujube</name>
    <name type="synonym">Ziziphus sativa</name>
    <dbReference type="NCBI Taxonomy" id="326968"/>
    <lineage>
        <taxon>Eukaryota</taxon>
        <taxon>Viridiplantae</taxon>
        <taxon>Streptophyta</taxon>
        <taxon>Embryophyta</taxon>
        <taxon>Tracheophyta</taxon>
        <taxon>Spermatophyta</taxon>
        <taxon>Magnoliopsida</taxon>
        <taxon>eudicotyledons</taxon>
        <taxon>Gunneridae</taxon>
        <taxon>Pentapetalae</taxon>
        <taxon>rosids</taxon>
        <taxon>fabids</taxon>
        <taxon>Rosales</taxon>
        <taxon>Rhamnaceae</taxon>
        <taxon>Paliureae</taxon>
        <taxon>Ziziphus</taxon>
    </lineage>
</organism>
<feature type="region of interest" description="Disordered" evidence="4">
    <location>
        <begin position="1"/>
        <end position="21"/>
    </location>
</feature>
<keyword evidence="3" id="KW-0539">Nucleus</keyword>
<evidence type="ECO:0000313" key="6">
    <source>
        <dbReference type="Proteomes" id="UP001652623"/>
    </source>
</evidence>
<feature type="compositionally biased region" description="Basic and acidic residues" evidence="4">
    <location>
        <begin position="799"/>
        <end position="813"/>
    </location>
</feature>
<dbReference type="PROSITE" id="PS51634">
    <property type="entry name" value="CRC"/>
    <property type="match status" value="1"/>
</dbReference>
<dbReference type="PANTHER" id="PTHR46159">
    <property type="entry name" value="PROTEIN TESMIN/TSO1-LIKE CXC 2"/>
    <property type="match status" value="1"/>
</dbReference>
<feature type="compositionally biased region" description="Low complexity" evidence="4">
    <location>
        <begin position="768"/>
        <end position="778"/>
    </location>
</feature>
<feature type="compositionally biased region" description="Polar residues" evidence="4">
    <location>
        <begin position="398"/>
        <end position="418"/>
    </location>
</feature>
<feature type="region of interest" description="Disordered" evidence="4">
    <location>
        <begin position="395"/>
        <end position="421"/>
    </location>
</feature>
<evidence type="ECO:0000256" key="1">
    <source>
        <dbReference type="ARBA" id="ARBA00004123"/>
    </source>
</evidence>
<evidence type="ECO:0000256" key="2">
    <source>
        <dbReference type="ARBA" id="ARBA00007267"/>
    </source>
</evidence>
<sequence length="813" mass="89775">MDHSPEPNRIPTTLSSPSFSSPAVQESPFFNYASNLSPIKSAKATRYAQRFLEINLSTPPPVFTSPRIDMQREDSFPGRDEMVEAGNIYKQGGTLSNVVHIPSFEKEFRSCTRLGGIDGYITEPVGVEDSKNSADLGLRPDNEVPQLLTSGFTSPNETITEVEALDRTAEVRALMLSDQAAENQPSSSLKLVESTVDQRDNGKVKEDISDFTFDKDESDINVDLVSGEQNCGGHGAQEASQHHHGICRHLQFEAAMAYNGTTSTNSNSLCGLTDDTKNVRSPDSLSNLKNLVPFQYEMEASNGQQSVNHVQSMPPQFPSCPFEMLNSSQNCGNAIMSSTIPYGTGFHMNNIRLSDMFASEKLHGHPNSQERLMPDMANALGKDLHSSFSNGVGDVHSHMNNDQPGSQSVMEDNNVPSHTSDHVNPLGNPMHLALIEQHAAPCDGSIYASQDTEMVEESKQLSPKRRRKRSAYMTEGCKRCNCKRSKCLKLYCECFAAGVYCVDSCACENCYNKPEFEDTVMDTRQQIESRNPLAFAPRVVKHATDSPANVTEEGNWTPSSARHKRGCNCKKSKCLKKYCECYQAQVGCSDGCRCECCQNSFGKKSETIYKRAEKWDTFSNENIDALKSGVDYIKAETRNANQVAQTWEPLADITNITPLSHTSSGVWESSSSNFRDYSKVSGVQLRPGIRFQSSAPSSINWNCSPDRLMAQFSDTQASHCLSSNAAFYGLIDNDTPQILKENSTPCKAVKVRSPHQKHESSPQFQSHGLSSGSPPSLRGGRKFILQSMPTFPPLTPYSKSKDKYRTDFEATSD</sequence>
<dbReference type="SMART" id="SM01114">
    <property type="entry name" value="CXC"/>
    <property type="match status" value="2"/>
</dbReference>
<dbReference type="RefSeq" id="XP_015868332.3">
    <property type="nucleotide sequence ID" value="XM_016012846.4"/>
</dbReference>
<evidence type="ECO:0000313" key="7">
    <source>
        <dbReference type="RefSeq" id="XP_015868332.3"/>
    </source>
</evidence>
<dbReference type="InterPro" id="IPR005172">
    <property type="entry name" value="CRC"/>
</dbReference>
<proteinExistence type="inferred from homology"/>
<keyword evidence="6" id="KW-1185">Reference proteome</keyword>
<reference evidence="7" key="2">
    <citation type="submission" date="2025-08" db="UniProtKB">
        <authorList>
            <consortium name="RefSeq"/>
        </authorList>
    </citation>
    <scope>IDENTIFICATION</scope>
    <source>
        <tissue evidence="7">Seedling</tissue>
    </source>
</reference>
<reference evidence="6" key="1">
    <citation type="submission" date="2025-05" db="UniProtKB">
        <authorList>
            <consortium name="RefSeq"/>
        </authorList>
    </citation>
    <scope>NUCLEOTIDE SEQUENCE [LARGE SCALE GENOMIC DNA]</scope>
</reference>
<protein>
    <submittedName>
        <fullName evidence="7">CRC domain-containing protein TSO1 isoform X1</fullName>
    </submittedName>
</protein>
<dbReference type="GeneID" id="107405758"/>